<keyword evidence="4" id="KW-0479">Metal-binding</keyword>
<keyword evidence="5" id="KW-0460">Magnesium</keyword>
<dbReference type="GO" id="GO:0005737">
    <property type="term" value="C:cytoplasm"/>
    <property type="evidence" value="ECO:0007669"/>
    <property type="project" value="UniProtKB-ARBA"/>
</dbReference>
<dbReference type="RefSeq" id="WP_117002815.1">
    <property type="nucleotide sequence ID" value="NZ_BMJS01000013.1"/>
</dbReference>
<evidence type="ECO:0000256" key="6">
    <source>
        <dbReference type="ARBA" id="ARBA00023229"/>
    </source>
</evidence>
<dbReference type="SUPFAM" id="SSF48576">
    <property type="entry name" value="Terpenoid synthases"/>
    <property type="match status" value="1"/>
</dbReference>
<gene>
    <name evidence="8" type="primary">ispA</name>
    <name evidence="8" type="ORF">GCM10010995_13650</name>
</gene>
<dbReference type="SFLD" id="SFLDS00005">
    <property type="entry name" value="Isoprenoid_Synthase_Type_I"/>
    <property type="match status" value="1"/>
</dbReference>
<evidence type="ECO:0000256" key="3">
    <source>
        <dbReference type="ARBA" id="ARBA00022679"/>
    </source>
</evidence>
<evidence type="ECO:0000256" key="2">
    <source>
        <dbReference type="ARBA" id="ARBA00006706"/>
    </source>
</evidence>
<dbReference type="PROSITE" id="PS00723">
    <property type="entry name" value="POLYPRENYL_SYNTHASE_1"/>
    <property type="match status" value="1"/>
</dbReference>
<dbReference type="GO" id="GO:0046872">
    <property type="term" value="F:metal ion binding"/>
    <property type="evidence" value="ECO:0007669"/>
    <property type="project" value="UniProtKB-KW"/>
</dbReference>
<dbReference type="GO" id="GO:0004659">
    <property type="term" value="F:prenyltransferase activity"/>
    <property type="evidence" value="ECO:0007669"/>
    <property type="project" value="InterPro"/>
</dbReference>
<evidence type="ECO:0000256" key="7">
    <source>
        <dbReference type="RuleBase" id="RU004466"/>
    </source>
</evidence>
<dbReference type="PANTHER" id="PTHR43281:SF1">
    <property type="entry name" value="FARNESYL DIPHOSPHATE SYNTHASE"/>
    <property type="match status" value="1"/>
</dbReference>
<keyword evidence="9" id="KW-1185">Reference proteome</keyword>
<organism evidence="8 9">
    <name type="scientific">Cysteiniphilum litorale</name>
    <dbReference type="NCBI Taxonomy" id="2056700"/>
    <lineage>
        <taxon>Bacteria</taxon>
        <taxon>Pseudomonadati</taxon>
        <taxon>Pseudomonadota</taxon>
        <taxon>Gammaproteobacteria</taxon>
        <taxon>Thiotrichales</taxon>
        <taxon>Fastidiosibacteraceae</taxon>
        <taxon>Cysteiniphilum</taxon>
    </lineage>
</organism>
<proteinExistence type="inferred from homology"/>
<comment type="cofactor">
    <cofactor evidence="1">
        <name>Mg(2+)</name>
        <dbReference type="ChEBI" id="CHEBI:18420"/>
    </cofactor>
</comment>
<dbReference type="FunFam" id="1.10.600.10:FF:000001">
    <property type="entry name" value="Geranylgeranyl diphosphate synthase"/>
    <property type="match status" value="1"/>
</dbReference>
<protein>
    <submittedName>
        <fullName evidence="8">Farnesyl diphosphate synthase</fullName>
    </submittedName>
</protein>
<keyword evidence="6" id="KW-0414">Isoprene biosynthesis</keyword>
<comment type="similarity">
    <text evidence="2 7">Belongs to the FPP/GGPP synthase family.</text>
</comment>
<dbReference type="NCBIfam" id="NF045485">
    <property type="entry name" value="FPPsyn"/>
    <property type="match status" value="1"/>
</dbReference>
<reference evidence="8" key="1">
    <citation type="journal article" date="2014" name="Int. J. Syst. Evol. Microbiol.">
        <title>Complete genome sequence of Corynebacterium casei LMG S-19264T (=DSM 44701T), isolated from a smear-ripened cheese.</title>
        <authorList>
            <consortium name="US DOE Joint Genome Institute (JGI-PGF)"/>
            <person name="Walter F."/>
            <person name="Albersmeier A."/>
            <person name="Kalinowski J."/>
            <person name="Ruckert C."/>
        </authorList>
    </citation>
    <scope>NUCLEOTIDE SEQUENCE</scope>
    <source>
        <strain evidence="8">CGMCC 1.15758</strain>
    </source>
</reference>
<dbReference type="GO" id="GO:0008654">
    <property type="term" value="P:phospholipid biosynthetic process"/>
    <property type="evidence" value="ECO:0007669"/>
    <property type="project" value="UniProtKB-ARBA"/>
</dbReference>
<dbReference type="Pfam" id="PF00348">
    <property type="entry name" value="polyprenyl_synt"/>
    <property type="match status" value="1"/>
</dbReference>
<keyword evidence="3 7" id="KW-0808">Transferase</keyword>
<sequence length="294" mass="32655">MLSKFIQIKDDFEDFAKDYFLAQSIQSPRLKEAMAYSFLNGGKRIRAILSFLSGACFNCDPHNIKHIALALEAIHAYSLIHDDLPAMDDDDLRRGKPTCHIQFDEATAILAGDALQTLAFQALSELKAIDIKQLQKALFMLATHAGSQGMVDGQQLDIDAEGQTQDITSIETIHRLKTGKLLTAAVVLPFIASPYYTDQTVEKHLIAFSQCIGLAFQVKDDLLEVTSDTATLGKNNMSDLKLNKSTYPSLLGVEKTQQLLDKLFTQSMAHLQQIKGHDTTSLAQLAEYIIRRTH</sequence>
<evidence type="ECO:0000313" key="8">
    <source>
        <dbReference type="EMBL" id="GGF97731.1"/>
    </source>
</evidence>
<dbReference type="InterPro" id="IPR053378">
    <property type="entry name" value="Prenyl_diphosphate_synthase"/>
</dbReference>
<name>A0A8J2Z4E9_9GAMM</name>
<dbReference type="InterPro" id="IPR033749">
    <property type="entry name" value="Polyprenyl_synt_CS"/>
</dbReference>
<dbReference type="Proteomes" id="UP000636949">
    <property type="component" value="Unassembled WGS sequence"/>
</dbReference>
<dbReference type="SFLD" id="SFLDG01017">
    <property type="entry name" value="Polyprenyl_Transferase_Like"/>
    <property type="match status" value="1"/>
</dbReference>
<evidence type="ECO:0000256" key="1">
    <source>
        <dbReference type="ARBA" id="ARBA00001946"/>
    </source>
</evidence>
<dbReference type="Gene3D" id="1.10.600.10">
    <property type="entry name" value="Farnesyl Diphosphate Synthase"/>
    <property type="match status" value="1"/>
</dbReference>
<dbReference type="InterPro" id="IPR008949">
    <property type="entry name" value="Isoprenoid_synthase_dom_sf"/>
</dbReference>
<evidence type="ECO:0000313" key="9">
    <source>
        <dbReference type="Proteomes" id="UP000636949"/>
    </source>
</evidence>
<dbReference type="OrthoDB" id="9805316at2"/>
<dbReference type="EMBL" id="BMJS01000013">
    <property type="protein sequence ID" value="GGF97731.1"/>
    <property type="molecule type" value="Genomic_DNA"/>
</dbReference>
<dbReference type="GO" id="GO:0016114">
    <property type="term" value="P:terpenoid biosynthetic process"/>
    <property type="evidence" value="ECO:0007669"/>
    <property type="project" value="UniProtKB-ARBA"/>
</dbReference>
<comment type="caution">
    <text evidence="8">The sequence shown here is derived from an EMBL/GenBank/DDBJ whole genome shotgun (WGS) entry which is preliminary data.</text>
</comment>
<dbReference type="PANTHER" id="PTHR43281">
    <property type="entry name" value="FARNESYL DIPHOSPHATE SYNTHASE"/>
    <property type="match status" value="1"/>
</dbReference>
<evidence type="ECO:0000256" key="5">
    <source>
        <dbReference type="ARBA" id="ARBA00022842"/>
    </source>
</evidence>
<dbReference type="CDD" id="cd00685">
    <property type="entry name" value="Trans_IPPS_HT"/>
    <property type="match status" value="1"/>
</dbReference>
<dbReference type="InterPro" id="IPR000092">
    <property type="entry name" value="Polyprenyl_synt"/>
</dbReference>
<dbReference type="AlphaFoldDB" id="A0A8J2Z4E9"/>
<reference evidence="8" key="2">
    <citation type="submission" date="2020-09" db="EMBL/GenBank/DDBJ databases">
        <authorList>
            <person name="Sun Q."/>
            <person name="Zhou Y."/>
        </authorList>
    </citation>
    <scope>NUCLEOTIDE SEQUENCE</scope>
    <source>
        <strain evidence="8">CGMCC 1.15758</strain>
    </source>
</reference>
<accession>A0A8J2Z4E9</accession>
<evidence type="ECO:0000256" key="4">
    <source>
        <dbReference type="ARBA" id="ARBA00022723"/>
    </source>
</evidence>